<comment type="caution">
    <text evidence="1">The sequence shown here is derived from an EMBL/GenBank/DDBJ whole genome shotgun (WGS) entry which is preliminary data.</text>
</comment>
<dbReference type="EMBL" id="LAZR01002082">
    <property type="protein sequence ID" value="KKN34825.1"/>
    <property type="molecule type" value="Genomic_DNA"/>
</dbReference>
<proteinExistence type="predicted"/>
<name>A0A0F9PT12_9ZZZZ</name>
<accession>A0A0F9PT12</accession>
<dbReference type="AlphaFoldDB" id="A0A0F9PT12"/>
<sequence>MQRAQPTLQDYLARVRLAGQPGQAAQPGQLDIGDIVRRLMNIQPRSYFNLLPSDRAGLAGDVSQLGVPPEDFFASVERQFPRGVNPAGISFGAGF</sequence>
<evidence type="ECO:0000313" key="1">
    <source>
        <dbReference type="EMBL" id="KKN34825.1"/>
    </source>
</evidence>
<protein>
    <submittedName>
        <fullName evidence="1">Uncharacterized protein</fullName>
    </submittedName>
</protein>
<reference evidence="1" key="1">
    <citation type="journal article" date="2015" name="Nature">
        <title>Complex archaea that bridge the gap between prokaryotes and eukaryotes.</title>
        <authorList>
            <person name="Spang A."/>
            <person name="Saw J.H."/>
            <person name="Jorgensen S.L."/>
            <person name="Zaremba-Niedzwiedzka K."/>
            <person name="Martijn J."/>
            <person name="Lind A.E."/>
            <person name="van Eijk R."/>
            <person name="Schleper C."/>
            <person name="Guy L."/>
            <person name="Ettema T.J."/>
        </authorList>
    </citation>
    <scope>NUCLEOTIDE SEQUENCE</scope>
</reference>
<gene>
    <name evidence="1" type="ORF">LCGC14_0790050</name>
</gene>
<organism evidence="1">
    <name type="scientific">marine sediment metagenome</name>
    <dbReference type="NCBI Taxonomy" id="412755"/>
    <lineage>
        <taxon>unclassified sequences</taxon>
        <taxon>metagenomes</taxon>
        <taxon>ecological metagenomes</taxon>
    </lineage>
</organism>